<evidence type="ECO:0000313" key="3">
    <source>
        <dbReference type="Proteomes" id="UP000663836"/>
    </source>
</evidence>
<dbReference type="GO" id="GO:0006605">
    <property type="term" value="P:protein targeting"/>
    <property type="evidence" value="ECO:0007669"/>
    <property type="project" value="InterPro"/>
</dbReference>
<dbReference type="GO" id="GO:0006886">
    <property type="term" value="P:intracellular protein transport"/>
    <property type="evidence" value="ECO:0007669"/>
    <property type="project" value="InterPro"/>
</dbReference>
<dbReference type="GO" id="GO:0016020">
    <property type="term" value="C:membrane"/>
    <property type="evidence" value="ECO:0007669"/>
    <property type="project" value="InterPro"/>
</dbReference>
<feature type="domain" description="SecA preprotein cross-linking" evidence="1">
    <location>
        <begin position="75"/>
        <end position="133"/>
    </location>
</feature>
<dbReference type="InterPro" id="IPR036670">
    <property type="entry name" value="SecA_X-link_sf"/>
</dbReference>
<dbReference type="SUPFAM" id="SSF81767">
    <property type="entry name" value="Pre-protein crosslinking domain of SecA"/>
    <property type="match status" value="1"/>
</dbReference>
<reference evidence="2" key="1">
    <citation type="submission" date="2021-02" db="EMBL/GenBank/DDBJ databases">
        <authorList>
            <person name="Nowell W R."/>
        </authorList>
    </citation>
    <scope>NUCLEOTIDE SEQUENCE</scope>
</reference>
<organism evidence="2 3">
    <name type="scientific">Rotaria sordida</name>
    <dbReference type="NCBI Taxonomy" id="392033"/>
    <lineage>
        <taxon>Eukaryota</taxon>
        <taxon>Metazoa</taxon>
        <taxon>Spiralia</taxon>
        <taxon>Gnathifera</taxon>
        <taxon>Rotifera</taxon>
        <taxon>Eurotatoria</taxon>
        <taxon>Bdelloidea</taxon>
        <taxon>Philodinida</taxon>
        <taxon>Philodinidae</taxon>
        <taxon>Rotaria</taxon>
    </lineage>
</organism>
<dbReference type="PANTHER" id="PTHR30612">
    <property type="entry name" value="SECA INNER MEMBRANE COMPONENT OF SEC PROTEIN SECRETION SYSTEM"/>
    <property type="match status" value="1"/>
</dbReference>
<dbReference type="InterPro" id="IPR000185">
    <property type="entry name" value="SecA"/>
</dbReference>
<comment type="caution">
    <text evidence="2">The sequence shown here is derived from an EMBL/GenBank/DDBJ whole genome shotgun (WGS) entry which is preliminary data.</text>
</comment>
<dbReference type="AlphaFoldDB" id="A0A820LID9"/>
<feature type="non-terminal residue" evidence="2">
    <location>
        <position position="145"/>
    </location>
</feature>
<dbReference type="GO" id="GO:0017038">
    <property type="term" value="P:protein import"/>
    <property type="evidence" value="ECO:0007669"/>
    <property type="project" value="InterPro"/>
</dbReference>
<dbReference type="PANTHER" id="PTHR30612:SF0">
    <property type="entry name" value="CHLOROPLAST PROTEIN-TRANSPORTING ATPASE"/>
    <property type="match status" value="1"/>
</dbReference>
<proteinExistence type="predicted"/>
<name>A0A820LID9_9BILA</name>
<dbReference type="Gene3D" id="3.90.1440.10">
    <property type="entry name" value="SecA, preprotein cross-linking domain"/>
    <property type="match status" value="1"/>
</dbReference>
<sequence>MLIDENNKIARLANYILGMEFLNPILNAIWQAINNPTLEKTLNRHAIIYNIKSLILDKNPHITVPQHLQAFFFSQLSLWIENALLARDEYKLDHHYMIKPDEKNINRITPIDYSNTGIIQSSTMWSDGLHQFLQLKHRLKLTPLN</sequence>
<protein>
    <recommendedName>
        <fullName evidence="1">SecA preprotein cross-linking domain-containing protein</fullName>
    </recommendedName>
</protein>
<dbReference type="Proteomes" id="UP000663836">
    <property type="component" value="Unassembled WGS sequence"/>
</dbReference>
<dbReference type="Pfam" id="PF01043">
    <property type="entry name" value="SecA_PP_bind"/>
    <property type="match status" value="1"/>
</dbReference>
<accession>A0A820LID9</accession>
<dbReference type="EMBL" id="CAJOBD010053100">
    <property type="protein sequence ID" value="CAF4357851.1"/>
    <property type="molecule type" value="Genomic_DNA"/>
</dbReference>
<evidence type="ECO:0000313" key="2">
    <source>
        <dbReference type="EMBL" id="CAF4357851.1"/>
    </source>
</evidence>
<dbReference type="InterPro" id="IPR011130">
    <property type="entry name" value="SecA_preprotein_X-link_dom"/>
</dbReference>
<evidence type="ECO:0000259" key="1">
    <source>
        <dbReference type="Pfam" id="PF01043"/>
    </source>
</evidence>
<dbReference type="GO" id="GO:0005524">
    <property type="term" value="F:ATP binding"/>
    <property type="evidence" value="ECO:0007669"/>
    <property type="project" value="InterPro"/>
</dbReference>
<gene>
    <name evidence="2" type="ORF">JBS370_LOCUS42141</name>
</gene>